<dbReference type="Pfam" id="PF09989">
    <property type="entry name" value="DUF2229"/>
    <property type="match status" value="1"/>
</dbReference>
<keyword evidence="5" id="KW-1185">Reference proteome</keyword>
<name>A0A8S0W8T9_9FIRM</name>
<evidence type="ECO:0000313" key="4">
    <source>
        <dbReference type="EMBL" id="CEJ08078.1"/>
    </source>
</evidence>
<dbReference type="Gene3D" id="3.40.50.11900">
    <property type="match status" value="1"/>
</dbReference>
<feature type="compositionally biased region" description="Basic and acidic residues" evidence="1">
    <location>
        <begin position="203"/>
        <end position="228"/>
    </location>
</feature>
<protein>
    <submittedName>
        <fullName evidence="3">CoA enzyme activase uncharacterized domain (DUF2229)</fullName>
    </submittedName>
</protein>
<evidence type="ECO:0000259" key="2">
    <source>
        <dbReference type="Pfam" id="PF09989"/>
    </source>
</evidence>
<dbReference type="AlphaFoldDB" id="A0A8S0W8T9"/>
<proteinExistence type="predicted"/>
<reference evidence="4" key="1">
    <citation type="submission" date="2014-11" db="EMBL/GenBank/DDBJ databases">
        <authorList>
            <person name="Hornung B.V."/>
        </authorList>
    </citation>
    <scope>NUCLEOTIDE SEQUENCE</scope>
    <source>
        <strain evidence="4">INE</strain>
    </source>
</reference>
<feature type="domain" description="DUF2229" evidence="2">
    <location>
        <begin position="2"/>
        <end position="288"/>
    </location>
</feature>
<dbReference type="InterPro" id="IPR051805">
    <property type="entry name" value="Dehydratase_Activator_Redct"/>
</dbReference>
<evidence type="ECO:0000313" key="3">
    <source>
        <dbReference type="EMBL" id="CAA7602079.1"/>
    </source>
</evidence>
<dbReference type="EMBL" id="CDGJ01000078">
    <property type="protein sequence ID" value="CEJ08078.1"/>
    <property type="molecule type" value="Genomic_DNA"/>
</dbReference>
<dbReference type="KEGG" id="aacx:DEACI_2751"/>
<dbReference type="PANTHER" id="PTHR32329">
    <property type="entry name" value="BIFUNCTIONAL PROTEIN [INCLUDES 2-HYDROXYACYL-COA DEHYDRATASE (N-TER) AND ITS ACTIVATOR DOMAIN (C_TERM)-RELATED"/>
    <property type="match status" value="1"/>
</dbReference>
<accession>A0A8S0W8T9</accession>
<dbReference type="InterPro" id="IPR018709">
    <property type="entry name" value="CoA_activase_DUF2229"/>
</dbReference>
<dbReference type="PANTHER" id="PTHR32329:SF2">
    <property type="entry name" value="BIFUNCTIONAL PROTEIN [INCLUDES 2-HYDROXYACYL-COA DEHYDRATASE (N-TER) AND ITS ACTIVATOR DOMAIN (C_TERM)"/>
    <property type="match status" value="1"/>
</dbReference>
<reference evidence="3" key="2">
    <citation type="submission" date="2020-01" db="EMBL/GenBank/DDBJ databases">
        <authorList>
            <person name="Hornung B."/>
        </authorList>
    </citation>
    <scope>NUCLEOTIDE SEQUENCE</scope>
    <source>
        <strain evidence="3">PacBioINE</strain>
    </source>
</reference>
<dbReference type="EMBL" id="LR746496">
    <property type="protein sequence ID" value="CAA7602079.1"/>
    <property type="molecule type" value="Genomic_DNA"/>
</dbReference>
<evidence type="ECO:0000313" key="5">
    <source>
        <dbReference type="Proteomes" id="UP001071230"/>
    </source>
</evidence>
<dbReference type="Proteomes" id="UP000836597">
    <property type="component" value="Chromosome"/>
</dbReference>
<dbReference type="Proteomes" id="UP001071230">
    <property type="component" value="Unassembled WGS sequence"/>
</dbReference>
<gene>
    <name evidence="4" type="ORF">DEACI_2553</name>
    <name evidence="3" type="ORF">DEACI_2751</name>
</gene>
<organism evidence="3">
    <name type="scientific">Acididesulfobacillus acetoxydans</name>
    <dbReference type="NCBI Taxonomy" id="1561005"/>
    <lineage>
        <taxon>Bacteria</taxon>
        <taxon>Bacillati</taxon>
        <taxon>Bacillota</taxon>
        <taxon>Clostridia</taxon>
        <taxon>Eubacteriales</taxon>
        <taxon>Peptococcaceae</taxon>
        <taxon>Acididesulfobacillus</taxon>
    </lineage>
</organism>
<evidence type="ECO:0000256" key="1">
    <source>
        <dbReference type="SAM" id="MobiDB-lite"/>
    </source>
</evidence>
<dbReference type="RefSeq" id="WP_240985512.1">
    <property type="nucleotide sequence ID" value="NZ_CDGJ01000078.1"/>
</dbReference>
<feature type="region of interest" description="Disordered" evidence="1">
    <location>
        <begin position="173"/>
        <end position="254"/>
    </location>
</feature>
<sequence length="402" mass="44772">MRIGFPRAVHYYDYFPFWAGFFRSLNLELVTSPLTNRSIMESGLKKASDETCLPIKILAGHIQALKGVDALFLPRMVSTEEQTYLCPKLLGLPESILAAVPQGLPVLTVNFNRRLGNRRLLAELERFGASLGKKRAEVRQAFGQGGEWQERFERSRLQGLSFTQSMAEFDPVLRSSRRKAEAGPQNQFPARVRGPKPSAGEVPGDRVDGELTDREGSGREVDDREVIGREGSGPDVMSREAAGRTPGCSPEEKKEPPLKIALIGHSYLTQETYANLNLLGRLQSQARVRLVEEVETSRIAQGLQGQRKDLFWSHARKILGAGSFFSRGDEVDGIIYLSCFGCGTDSITQDLLARVARKEHKPYMVLTLDEHSGEAGLVTRLEAFLDMTERRVRRESDISAHG</sequence>